<dbReference type="SMART" id="SM00849">
    <property type="entry name" value="Lactamase_B"/>
    <property type="match status" value="1"/>
</dbReference>
<dbReference type="Pfam" id="PF00753">
    <property type="entry name" value="Lactamase_B"/>
    <property type="match status" value="1"/>
</dbReference>
<protein>
    <submittedName>
        <fullName evidence="6">MBL fold metallo-hydrolase</fullName>
    </submittedName>
</protein>
<name>A0A370KGH0_9HYPH</name>
<dbReference type="SUPFAM" id="SSF56281">
    <property type="entry name" value="Metallo-hydrolase/oxidoreductase"/>
    <property type="match status" value="1"/>
</dbReference>
<accession>A0A370KGH0</accession>
<evidence type="ECO:0000256" key="1">
    <source>
        <dbReference type="ARBA" id="ARBA00007749"/>
    </source>
</evidence>
<evidence type="ECO:0000313" key="7">
    <source>
        <dbReference type="Proteomes" id="UP000254939"/>
    </source>
</evidence>
<evidence type="ECO:0000256" key="4">
    <source>
        <dbReference type="ARBA" id="ARBA00022833"/>
    </source>
</evidence>
<evidence type="ECO:0000256" key="2">
    <source>
        <dbReference type="ARBA" id="ARBA00022723"/>
    </source>
</evidence>
<gene>
    <name evidence="6" type="ORF">B5K06_30955</name>
</gene>
<dbReference type="GO" id="GO:0046872">
    <property type="term" value="F:metal ion binding"/>
    <property type="evidence" value="ECO:0007669"/>
    <property type="project" value="UniProtKB-KW"/>
</dbReference>
<dbReference type="PANTHER" id="PTHR42978:SF3">
    <property type="entry name" value="BLR3078 PROTEIN"/>
    <property type="match status" value="1"/>
</dbReference>
<sequence>MLRTGTAIVNFPIVVLGRHNGSALLDRRQTMKAPFAIAEITCLMLFATALAPQLSATETKTPAATIDRLYRVDCGHSLANDESVWTPGRNKGKSIEFSSTCYLIQHGGEYIMWDTGVPESAIGDPNGWSTLPKLIVYHLDKTISSQLAEIGLKPADIDYVVVSHTHGDHIGNVGLFPDATVVMQQAEYEWINSPPPSDPNLNTLVQLARKLLGHPRRLELVTGDVDLFRDGSVRLLSTPGHTPGSQSLMVHLAKTGFVILSGDVAHLEDNFEHDIVPALNVRKAESISSMDRIKQIMSEYDAQLFINHDKHQADGLKLLPDFYD</sequence>
<organism evidence="6 7">
    <name type="scientific">Rhizobium grahamii</name>
    <dbReference type="NCBI Taxonomy" id="1120045"/>
    <lineage>
        <taxon>Bacteria</taxon>
        <taxon>Pseudomonadati</taxon>
        <taxon>Pseudomonadota</taxon>
        <taxon>Alphaproteobacteria</taxon>
        <taxon>Hyphomicrobiales</taxon>
        <taxon>Rhizobiaceae</taxon>
        <taxon>Rhizobium/Agrobacterium group</taxon>
        <taxon>Rhizobium</taxon>
    </lineage>
</organism>
<proteinExistence type="inferred from homology"/>
<keyword evidence="2" id="KW-0479">Metal-binding</keyword>
<dbReference type="PANTHER" id="PTHR42978">
    <property type="entry name" value="QUORUM-QUENCHING LACTONASE YTNP-RELATED-RELATED"/>
    <property type="match status" value="1"/>
</dbReference>
<dbReference type="InterPro" id="IPR036866">
    <property type="entry name" value="RibonucZ/Hydroxyglut_hydro"/>
</dbReference>
<dbReference type="InterPro" id="IPR051013">
    <property type="entry name" value="MBL_superfamily_lactonases"/>
</dbReference>
<dbReference type="Gene3D" id="3.60.15.10">
    <property type="entry name" value="Ribonuclease Z/Hydroxyacylglutathione hydrolase-like"/>
    <property type="match status" value="1"/>
</dbReference>
<dbReference type="AlphaFoldDB" id="A0A370KGH0"/>
<dbReference type="CDD" id="cd07729">
    <property type="entry name" value="AHL_lactonase_MBL-fold"/>
    <property type="match status" value="1"/>
</dbReference>
<dbReference type="InterPro" id="IPR001279">
    <property type="entry name" value="Metallo-B-lactamas"/>
</dbReference>
<comment type="similarity">
    <text evidence="1">Belongs to the metallo-beta-lactamase superfamily.</text>
</comment>
<dbReference type="Proteomes" id="UP000254939">
    <property type="component" value="Unassembled WGS sequence"/>
</dbReference>
<keyword evidence="4" id="KW-0862">Zinc</keyword>
<evidence type="ECO:0000256" key="3">
    <source>
        <dbReference type="ARBA" id="ARBA00022801"/>
    </source>
</evidence>
<keyword evidence="3 6" id="KW-0378">Hydrolase</keyword>
<feature type="domain" description="Metallo-beta-lactamase" evidence="5">
    <location>
        <begin position="98"/>
        <end position="308"/>
    </location>
</feature>
<comment type="caution">
    <text evidence="6">The sequence shown here is derived from an EMBL/GenBank/DDBJ whole genome shotgun (WGS) entry which is preliminary data.</text>
</comment>
<dbReference type="GO" id="GO:0016787">
    <property type="term" value="F:hydrolase activity"/>
    <property type="evidence" value="ECO:0007669"/>
    <property type="project" value="UniProtKB-KW"/>
</dbReference>
<dbReference type="EMBL" id="NAAC01000045">
    <property type="protein sequence ID" value="RDJ02925.1"/>
    <property type="molecule type" value="Genomic_DNA"/>
</dbReference>
<evidence type="ECO:0000259" key="5">
    <source>
        <dbReference type="SMART" id="SM00849"/>
    </source>
</evidence>
<reference evidence="6 7" key="1">
    <citation type="submission" date="2017-03" db="EMBL/GenBank/DDBJ databases">
        <title>Genome analysis of Rhizobial strains effectives or ineffectives for nitrogen fixation isolated from bean seeds.</title>
        <authorList>
            <person name="Peralta H."/>
            <person name="Aguilar-Vera A."/>
            <person name="Mora Y."/>
            <person name="Vargas-Lagunas C."/>
            <person name="Girard L."/>
            <person name="Mora J."/>
        </authorList>
    </citation>
    <scope>NUCLEOTIDE SEQUENCE [LARGE SCALE GENOMIC DNA]</scope>
    <source>
        <strain evidence="6 7">CCGM3</strain>
    </source>
</reference>
<evidence type="ECO:0000313" key="6">
    <source>
        <dbReference type="EMBL" id="RDJ02925.1"/>
    </source>
</evidence>